<protein>
    <submittedName>
        <fullName evidence="2">Uncharacterized protein</fullName>
    </submittedName>
</protein>
<evidence type="ECO:0000313" key="3">
    <source>
        <dbReference type="Proteomes" id="UP000186905"/>
    </source>
</evidence>
<organism evidence="2 3">
    <name type="scientific">Photobacterium proteolyticum</name>
    <dbReference type="NCBI Taxonomy" id="1903952"/>
    <lineage>
        <taxon>Bacteria</taxon>
        <taxon>Pseudomonadati</taxon>
        <taxon>Pseudomonadota</taxon>
        <taxon>Gammaproteobacteria</taxon>
        <taxon>Vibrionales</taxon>
        <taxon>Vibrionaceae</taxon>
        <taxon>Photobacterium</taxon>
    </lineage>
</organism>
<keyword evidence="1" id="KW-0812">Transmembrane</keyword>
<reference evidence="2 3" key="1">
    <citation type="submission" date="2016-09" db="EMBL/GenBank/DDBJ databases">
        <title>Photobacterium proteolyticum sp. nov. a protease producing bacterium isolated from ocean sediments of Laizhou Bay.</title>
        <authorList>
            <person name="Li Y."/>
        </authorList>
    </citation>
    <scope>NUCLEOTIDE SEQUENCE [LARGE SCALE GENOMIC DNA]</scope>
    <source>
        <strain evidence="2 3">13-12</strain>
    </source>
</reference>
<dbReference type="AlphaFoldDB" id="A0A1Q9GCV6"/>
<comment type="caution">
    <text evidence="2">The sequence shown here is derived from an EMBL/GenBank/DDBJ whole genome shotgun (WGS) entry which is preliminary data.</text>
</comment>
<keyword evidence="1" id="KW-1133">Transmembrane helix</keyword>
<feature type="transmembrane region" description="Helical" evidence="1">
    <location>
        <begin position="23"/>
        <end position="42"/>
    </location>
</feature>
<proteinExistence type="predicted"/>
<dbReference type="Proteomes" id="UP000186905">
    <property type="component" value="Unassembled WGS sequence"/>
</dbReference>
<keyword evidence="1" id="KW-0472">Membrane</keyword>
<keyword evidence="3" id="KW-1185">Reference proteome</keyword>
<evidence type="ECO:0000313" key="2">
    <source>
        <dbReference type="EMBL" id="OLQ72235.1"/>
    </source>
</evidence>
<dbReference type="EMBL" id="MJIL01000092">
    <property type="protein sequence ID" value="OLQ72235.1"/>
    <property type="molecule type" value="Genomic_DNA"/>
</dbReference>
<accession>A0A1Q9GCV6</accession>
<gene>
    <name evidence="2" type="ORF">BIT28_24780</name>
</gene>
<evidence type="ECO:0000256" key="1">
    <source>
        <dbReference type="SAM" id="Phobius"/>
    </source>
</evidence>
<name>A0A1Q9GCV6_9GAMM</name>
<dbReference type="RefSeq" id="WP_075767212.1">
    <property type="nucleotide sequence ID" value="NZ_MJIL01000092.1"/>
</dbReference>
<sequence length="73" mass="8399">MAKYIALAISFFSIYLATRLADYWMISFAVIGYFIVVFAFILDASSKRKPTKKPVYMTLYDDDLLAQHPHNAD</sequence>
<dbReference type="OrthoDB" id="9846711at2"/>